<keyword evidence="3 7" id="KW-0694">RNA-binding</keyword>
<keyword evidence="4 7" id="KW-0689">Ribosomal protein</keyword>
<evidence type="ECO:0000256" key="1">
    <source>
        <dbReference type="ARBA" id="ARBA00007500"/>
    </source>
</evidence>
<feature type="domain" description="Small ribosomal subunit protein eS4 central region" evidence="8">
    <location>
        <begin position="97"/>
        <end position="169"/>
    </location>
</feature>
<dbReference type="EMBL" id="JAFGDB010000005">
    <property type="protein sequence ID" value="MBN2066879.1"/>
    <property type="molecule type" value="Genomic_DNA"/>
</dbReference>
<evidence type="ECO:0000259" key="8">
    <source>
        <dbReference type="Pfam" id="PF00900"/>
    </source>
</evidence>
<accession>A0A938YME6</accession>
<keyword evidence="2" id="KW-0699">rRNA-binding</keyword>
<sequence>MAKKGEKKSKKRLAAAKVVSILRKENTWTIRTKPGPHNKKNSIPLGVALRDLIKIAKTMKETKYILNQGAVEVDGRTVKDYGFPVGIFDIIAIKPENKTYRVLFNKKGKLVLAEEKQGSKEKLCKVVGKSAGKKGIVQVQTSDGRTFPMKKTSVKVGDSLLVSVPSQKVVKELKVEEGSSALVIAGSNVGILCTVKKVTPGTMRRPKLVELESQDKVFQTTEENIFIVGEKKPLLEVIGGHKK</sequence>
<evidence type="ECO:0000256" key="7">
    <source>
        <dbReference type="HAMAP-Rule" id="MF_00485"/>
    </source>
</evidence>
<dbReference type="GO" id="GO:0022627">
    <property type="term" value="C:cytosolic small ribosomal subunit"/>
    <property type="evidence" value="ECO:0007669"/>
    <property type="project" value="TreeGrafter"/>
</dbReference>
<evidence type="ECO:0000313" key="11">
    <source>
        <dbReference type="Proteomes" id="UP000809243"/>
    </source>
</evidence>
<dbReference type="AlphaFoldDB" id="A0A938YME6"/>
<dbReference type="PIRSF" id="PIRSF002116">
    <property type="entry name" value="Ribosomal_S4"/>
    <property type="match status" value="1"/>
</dbReference>
<dbReference type="SUPFAM" id="SSF55174">
    <property type="entry name" value="Alpha-L RNA-binding motif"/>
    <property type="match status" value="1"/>
</dbReference>
<name>A0A938YME6_9ARCH</name>
<dbReference type="Pfam" id="PF00900">
    <property type="entry name" value="Ribosomal_S4e"/>
    <property type="match status" value="1"/>
</dbReference>
<dbReference type="NCBIfam" id="NF003312">
    <property type="entry name" value="PRK04313.1"/>
    <property type="match status" value="1"/>
</dbReference>
<comment type="similarity">
    <text evidence="1 7">Belongs to the eukaryotic ribosomal protein eS4 family.</text>
</comment>
<dbReference type="GO" id="GO:0019843">
    <property type="term" value="F:rRNA binding"/>
    <property type="evidence" value="ECO:0007669"/>
    <property type="project" value="UniProtKB-KW"/>
</dbReference>
<evidence type="ECO:0000256" key="2">
    <source>
        <dbReference type="ARBA" id="ARBA00022730"/>
    </source>
</evidence>
<comment type="caution">
    <text evidence="10">The sequence shown here is derived from an EMBL/GenBank/DDBJ whole genome shotgun (WGS) entry which is preliminary data.</text>
</comment>
<dbReference type="Pfam" id="PF08071">
    <property type="entry name" value="RS4NT"/>
    <property type="match status" value="1"/>
</dbReference>
<dbReference type="InterPro" id="IPR038237">
    <property type="entry name" value="Ribosomal_eS4_central_sf"/>
</dbReference>
<dbReference type="Gene3D" id="2.40.50.740">
    <property type="match status" value="1"/>
</dbReference>
<dbReference type="Gene3D" id="2.30.30.30">
    <property type="match status" value="1"/>
</dbReference>
<dbReference type="Proteomes" id="UP000809243">
    <property type="component" value="Unassembled WGS sequence"/>
</dbReference>
<dbReference type="PANTHER" id="PTHR11581:SF0">
    <property type="entry name" value="SMALL RIBOSOMAL SUBUNIT PROTEIN ES4"/>
    <property type="match status" value="1"/>
</dbReference>
<evidence type="ECO:0000259" key="9">
    <source>
        <dbReference type="Pfam" id="PF08071"/>
    </source>
</evidence>
<keyword evidence="5 7" id="KW-0687">Ribonucleoprotein</keyword>
<dbReference type="InterPro" id="IPR013843">
    <property type="entry name" value="Ribosomal_eS4_N"/>
</dbReference>
<evidence type="ECO:0000313" key="10">
    <source>
        <dbReference type="EMBL" id="MBN2066879.1"/>
    </source>
</evidence>
<feature type="domain" description="Small ribosomal subunit protein eS4 N-terminal" evidence="9">
    <location>
        <begin position="4"/>
        <end position="39"/>
    </location>
</feature>
<dbReference type="HAMAP" id="MF_00485">
    <property type="entry name" value="Ribosomal_eS4"/>
    <property type="match status" value="1"/>
</dbReference>
<dbReference type="InterPro" id="IPR013845">
    <property type="entry name" value="Ribosomal_eS4_central_region"/>
</dbReference>
<dbReference type="CDD" id="cd00165">
    <property type="entry name" value="S4"/>
    <property type="match status" value="1"/>
</dbReference>
<reference evidence="10" key="1">
    <citation type="submission" date="2021-01" db="EMBL/GenBank/DDBJ databases">
        <title>Active Sulfur Cycling in an Early Earth Analoge.</title>
        <authorList>
            <person name="Hahn C.R."/>
            <person name="Youssef N.H."/>
            <person name="Elshahed M."/>
        </authorList>
    </citation>
    <scope>NUCLEOTIDE SEQUENCE</scope>
    <source>
        <strain evidence="10">Zod_Metabat.1151</strain>
    </source>
</reference>
<dbReference type="InterPro" id="IPR036986">
    <property type="entry name" value="S4_RNA-bd_sf"/>
</dbReference>
<evidence type="ECO:0000256" key="4">
    <source>
        <dbReference type="ARBA" id="ARBA00022980"/>
    </source>
</evidence>
<gene>
    <name evidence="7" type="primary">rps4e</name>
    <name evidence="10" type="ORF">JW744_00240</name>
</gene>
<dbReference type="Gene3D" id="3.10.290.10">
    <property type="entry name" value="RNA-binding S4 domain"/>
    <property type="match status" value="1"/>
</dbReference>
<evidence type="ECO:0000256" key="6">
    <source>
        <dbReference type="ARBA" id="ARBA00035272"/>
    </source>
</evidence>
<dbReference type="GO" id="GO:0006412">
    <property type="term" value="P:translation"/>
    <property type="evidence" value="ECO:0007669"/>
    <property type="project" value="UniProtKB-UniRule"/>
</dbReference>
<proteinExistence type="inferred from homology"/>
<organism evidence="10 11">
    <name type="scientific">Candidatus Iainarchaeum sp</name>
    <dbReference type="NCBI Taxonomy" id="3101447"/>
    <lineage>
        <taxon>Archaea</taxon>
        <taxon>Candidatus Iainarchaeota</taxon>
        <taxon>Candidatus Iainarchaeia</taxon>
        <taxon>Candidatus Iainarchaeales</taxon>
        <taxon>Candidatus Iainarchaeaceae</taxon>
        <taxon>Candidatus Iainarchaeum</taxon>
    </lineage>
</organism>
<evidence type="ECO:0000256" key="5">
    <source>
        <dbReference type="ARBA" id="ARBA00023274"/>
    </source>
</evidence>
<dbReference type="GO" id="GO:0003735">
    <property type="term" value="F:structural constituent of ribosome"/>
    <property type="evidence" value="ECO:0007669"/>
    <property type="project" value="InterPro"/>
</dbReference>
<dbReference type="InterPro" id="IPR014722">
    <property type="entry name" value="Rib_uL2_dom2"/>
</dbReference>
<protein>
    <recommendedName>
        <fullName evidence="6 7">Small ribosomal subunit protein eS4</fullName>
    </recommendedName>
</protein>
<dbReference type="PANTHER" id="PTHR11581">
    <property type="entry name" value="30S/40S RIBOSOMAL PROTEIN S4"/>
    <property type="match status" value="1"/>
</dbReference>
<dbReference type="PROSITE" id="PS50889">
    <property type="entry name" value="S4"/>
    <property type="match status" value="1"/>
</dbReference>
<evidence type="ECO:0000256" key="3">
    <source>
        <dbReference type="ARBA" id="ARBA00022884"/>
    </source>
</evidence>
<dbReference type="InterPro" id="IPR000876">
    <property type="entry name" value="Ribosomal_eS4"/>
</dbReference>